<proteinExistence type="predicted"/>
<keyword evidence="2" id="KW-1185">Reference proteome</keyword>
<gene>
    <name evidence="1" type="ORF">BG20_I1382</name>
</gene>
<name>S2EQ59_9ARCH</name>
<sequence>MMIHYDVLCCVRESARNSGPRRMELHQDMEMVKKDARYVIFS</sequence>
<protein>
    <submittedName>
        <fullName evidence="1">Uncharacterized protein</fullName>
    </submittedName>
</protein>
<evidence type="ECO:0000313" key="1">
    <source>
        <dbReference type="EMBL" id="EPA04604.1"/>
    </source>
</evidence>
<dbReference type="AlphaFoldDB" id="S2EQ59"/>
<organism evidence="1 2">
    <name type="scientific">Candidatus Nitrosarchaeum limnium BG20</name>
    <dbReference type="NCBI Taxonomy" id="859192"/>
    <lineage>
        <taxon>Archaea</taxon>
        <taxon>Nitrososphaerota</taxon>
        <taxon>Nitrososphaeria</taxon>
        <taxon>Nitrosopumilales</taxon>
        <taxon>Nitrosopumilaceae</taxon>
        <taxon>Nitrosarchaeum</taxon>
    </lineage>
</organism>
<comment type="caution">
    <text evidence="1">The sequence shown here is derived from an EMBL/GenBank/DDBJ whole genome shotgun (WGS) entry which is preliminary data.</text>
</comment>
<evidence type="ECO:0000313" key="2">
    <source>
        <dbReference type="Proteomes" id="UP000014065"/>
    </source>
</evidence>
<accession>S2EQ59</accession>
<dbReference type="Proteomes" id="UP000014065">
    <property type="component" value="Unassembled WGS sequence"/>
</dbReference>
<dbReference type="EMBL" id="AHJG01000285">
    <property type="protein sequence ID" value="EPA04604.1"/>
    <property type="molecule type" value="Genomic_DNA"/>
</dbReference>
<reference evidence="1 2" key="1">
    <citation type="journal article" date="2012" name="J. Bacteriol.">
        <title>Genome Sequence of "Candidatus Nitrosoarchaeum limnia" BG20, a Low-Salinity Ammonia-Oxidizing Archaeon from the San Francisco Bay Estuary.</title>
        <authorList>
            <person name="Mosier A.C."/>
            <person name="Allen E.E."/>
            <person name="Kim M."/>
            <person name="Ferriera S."/>
            <person name="Francis C.A."/>
        </authorList>
    </citation>
    <scope>NUCLEOTIDE SEQUENCE [LARGE SCALE GENOMIC DNA]</scope>
    <source>
        <strain evidence="1 2">BG20</strain>
    </source>
</reference>